<evidence type="ECO:0000256" key="4">
    <source>
        <dbReference type="ARBA" id="ARBA00022692"/>
    </source>
</evidence>
<dbReference type="EMBL" id="PVLR01000031">
    <property type="protein sequence ID" value="PRD68385.1"/>
    <property type="molecule type" value="Genomic_DNA"/>
</dbReference>
<comment type="caution">
    <text evidence="8">The sequence shown here is derived from an EMBL/GenBank/DDBJ whole genome shotgun (WGS) entry which is preliminary data.</text>
</comment>
<keyword evidence="6 7" id="KW-0472">Membrane</keyword>
<feature type="transmembrane region" description="Helical" evidence="7">
    <location>
        <begin position="111"/>
        <end position="135"/>
    </location>
</feature>
<feature type="transmembrane region" description="Helical" evidence="7">
    <location>
        <begin position="379"/>
        <end position="399"/>
    </location>
</feature>
<accession>A0A2S9KDC9</accession>
<dbReference type="Pfam" id="PF13440">
    <property type="entry name" value="Polysacc_synt_3"/>
    <property type="match status" value="1"/>
</dbReference>
<comment type="subcellular location">
    <subcellularLocation>
        <location evidence="1">Cell membrane</location>
        <topology evidence="1">Multi-pass membrane protein</topology>
    </subcellularLocation>
</comment>
<feature type="transmembrane region" description="Helical" evidence="7">
    <location>
        <begin position="226"/>
        <end position="247"/>
    </location>
</feature>
<keyword evidence="4 7" id="KW-0812">Transmembrane</keyword>
<feature type="transmembrane region" description="Helical" evidence="7">
    <location>
        <begin position="322"/>
        <end position="341"/>
    </location>
</feature>
<keyword evidence="5 7" id="KW-1133">Transmembrane helix</keyword>
<protein>
    <submittedName>
        <fullName evidence="8">Flippase</fullName>
    </submittedName>
</protein>
<feature type="transmembrane region" description="Helical" evidence="7">
    <location>
        <begin position="20"/>
        <end position="36"/>
    </location>
</feature>
<keyword evidence="3" id="KW-1003">Cell membrane</keyword>
<feature type="transmembrane region" description="Helical" evidence="7">
    <location>
        <begin position="287"/>
        <end position="310"/>
    </location>
</feature>
<dbReference type="GO" id="GO:0005886">
    <property type="term" value="C:plasma membrane"/>
    <property type="evidence" value="ECO:0007669"/>
    <property type="project" value="UniProtKB-SubCell"/>
</dbReference>
<keyword evidence="9" id="KW-1185">Reference proteome</keyword>
<dbReference type="AlphaFoldDB" id="A0A2S9KDC9"/>
<dbReference type="Proteomes" id="UP000238326">
    <property type="component" value="Unassembled WGS sequence"/>
</dbReference>
<gene>
    <name evidence="8" type="ORF">C6P61_11380</name>
</gene>
<evidence type="ECO:0000256" key="7">
    <source>
        <dbReference type="SAM" id="Phobius"/>
    </source>
</evidence>
<proteinExistence type="inferred from homology"/>
<dbReference type="CDD" id="cd13127">
    <property type="entry name" value="MATE_tuaB_like"/>
    <property type="match status" value="1"/>
</dbReference>
<evidence type="ECO:0000256" key="2">
    <source>
        <dbReference type="ARBA" id="ARBA00007430"/>
    </source>
</evidence>
<dbReference type="RefSeq" id="WP_105730057.1">
    <property type="nucleotide sequence ID" value="NZ_PVLR01000031.1"/>
</dbReference>
<sequence length="482" mass="53893">MSLTKKTTLGIFWNFTDQLLRRGITLATTLLLAYILSPESYGLISIIAVFTAIATGLMDSGFRQAIIRLKTVTDVDLDTAFYANLILGVIAYLLLYLSAPHISNYYQEPKLTILIKIMGLTVLIDAFQVVQQSILHRQLNFKNQLKASFPAALGSSLISIGLAILGAGVWSLVFQMLTSSLITVLILWRISEWRPGRNFTYASLCNMYSFGYKLFLSGILDTIFKNLYIIIIAKFFTTSVAGLYFFAEKIRELILSQLVGAIQNVTYPALSKIQDDNEKLKSGYRKIIAITTFVLFPTLSLLAALAQPLFEILLPSKWLPAVPYLQLLCFSGFLYPLHSINLNILKVKGRSDLFLQLEIIKKILIAAMIYFTYKHNIEIILIGQILTSIISYIPNSYFSSKLINYSIKEQIADFVPALALSLSIGILVHYSATTIRLPPTLQLILLGGLGAAMYVISAYFLRLQACILAFSIIKAKLFHKSK</sequence>
<feature type="transmembrane region" description="Helical" evidence="7">
    <location>
        <begin position="147"/>
        <end position="166"/>
    </location>
</feature>
<dbReference type="PANTHER" id="PTHR30250">
    <property type="entry name" value="PST FAMILY PREDICTED COLANIC ACID TRANSPORTER"/>
    <property type="match status" value="1"/>
</dbReference>
<evidence type="ECO:0000256" key="1">
    <source>
        <dbReference type="ARBA" id="ARBA00004651"/>
    </source>
</evidence>
<dbReference type="PANTHER" id="PTHR30250:SF10">
    <property type="entry name" value="LIPOPOLYSACCHARIDE BIOSYNTHESIS PROTEIN WZXC"/>
    <property type="match status" value="1"/>
</dbReference>
<evidence type="ECO:0000256" key="3">
    <source>
        <dbReference type="ARBA" id="ARBA00022475"/>
    </source>
</evidence>
<feature type="transmembrane region" description="Helical" evidence="7">
    <location>
        <begin position="42"/>
        <end position="58"/>
    </location>
</feature>
<dbReference type="InterPro" id="IPR050833">
    <property type="entry name" value="Poly_Biosynth_Transport"/>
</dbReference>
<feature type="transmembrane region" description="Helical" evidence="7">
    <location>
        <begin position="353"/>
        <end position="373"/>
    </location>
</feature>
<evidence type="ECO:0000313" key="8">
    <source>
        <dbReference type="EMBL" id="PRD68385.1"/>
    </source>
</evidence>
<organism evidence="8 9">
    <name type="scientific">Malikia spinosa</name>
    <dbReference type="NCBI Taxonomy" id="86180"/>
    <lineage>
        <taxon>Bacteria</taxon>
        <taxon>Pseudomonadati</taxon>
        <taxon>Pseudomonadota</taxon>
        <taxon>Betaproteobacteria</taxon>
        <taxon>Burkholderiales</taxon>
        <taxon>Comamonadaceae</taxon>
        <taxon>Malikia</taxon>
    </lineage>
</organism>
<reference evidence="8 9" key="1">
    <citation type="submission" date="2018-03" db="EMBL/GenBank/DDBJ databases">
        <title>Comparative genomics illustrates the genes involved in a hyperalkaliphilic mechanisms of Serpentinomonas isolated from highly-alkaline calcium-rich serpentinized springs.</title>
        <authorList>
            <person name="Suzuki S."/>
            <person name="Ishii S."/>
            <person name="Walworth N."/>
            <person name="Bird L."/>
            <person name="Kuenen J.G."/>
            <person name="Nealson K.H."/>
        </authorList>
    </citation>
    <scope>NUCLEOTIDE SEQUENCE [LARGE SCALE GENOMIC DNA]</scope>
    <source>
        <strain evidence="8 9">83</strain>
    </source>
</reference>
<evidence type="ECO:0000256" key="5">
    <source>
        <dbReference type="ARBA" id="ARBA00022989"/>
    </source>
</evidence>
<name>A0A2S9KDC9_9BURK</name>
<feature type="transmembrane region" description="Helical" evidence="7">
    <location>
        <begin position="411"/>
        <end position="432"/>
    </location>
</feature>
<evidence type="ECO:0000313" key="9">
    <source>
        <dbReference type="Proteomes" id="UP000238326"/>
    </source>
</evidence>
<feature type="transmembrane region" description="Helical" evidence="7">
    <location>
        <begin position="444"/>
        <end position="473"/>
    </location>
</feature>
<evidence type="ECO:0000256" key="6">
    <source>
        <dbReference type="ARBA" id="ARBA00023136"/>
    </source>
</evidence>
<comment type="similarity">
    <text evidence="2">Belongs to the polysaccharide synthase family.</text>
</comment>
<dbReference type="OrthoDB" id="8538786at2"/>
<feature type="transmembrane region" description="Helical" evidence="7">
    <location>
        <begin position="79"/>
        <end position="99"/>
    </location>
</feature>